<evidence type="ECO:0000256" key="3">
    <source>
        <dbReference type="ARBA" id="ARBA00022801"/>
    </source>
</evidence>
<dbReference type="InterPro" id="IPR003753">
    <property type="entry name" value="Exonuc_VII_L"/>
</dbReference>
<dbReference type="GO" id="GO:0009318">
    <property type="term" value="C:exodeoxyribonuclease VII complex"/>
    <property type="evidence" value="ECO:0007669"/>
    <property type="project" value="UniProtKB-UniRule"/>
</dbReference>
<dbReference type="InterPro" id="IPR025824">
    <property type="entry name" value="OB-fold_nuc-bd_dom"/>
</dbReference>
<dbReference type="GO" id="GO:0008855">
    <property type="term" value="F:exodeoxyribonuclease VII activity"/>
    <property type="evidence" value="ECO:0007669"/>
    <property type="project" value="UniProtKB-UniRule"/>
</dbReference>
<accession>A0A2R8FCX1</accession>
<dbReference type="EC" id="3.1.11.6" evidence="5"/>
<comment type="subunit">
    <text evidence="5">Heterooligomer composed of large and small subunits.</text>
</comment>
<evidence type="ECO:0000256" key="5">
    <source>
        <dbReference type="HAMAP-Rule" id="MF_00378"/>
    </source>
</evidence>
<dbReference type="RefSeq" id="WP_108897093.1">
    <property type="nucleotide sequence ID" value="NZ_LT993738.1"/>
</dbReference>
<dbReference type="KEGG" id="csee:C10C_1035"/>
<dbReference type="OrthoDB" id="9802795at2"/>
<dbReference type="PANTHER" id="PTHR30008">
    <property type="entry name" value="EXODEOXYRIBONUCLEASE 7 LARGE SUBUNIT"/>
    <property type="match status" value="1"/>
</dbReference>
<evidence type="ECO:0000259" key="7">
    <source>
        <dbReference type="Pfam" id="PF02601"/>
    </source>
</evidence>
<dbReference type="AlphaFoldDB" id="A0A2R8FCX1"/>
<dbReference type="GO" id="GO:0005737">
    <property type="term" value="C:cytoplasm"/>
    <property type="evidence" value="ECO:0007669"/>
    <property type="project" value="UniProtKB-SubCell"/>
</dbReference>
<feature type="domain" description="OB-fold nucleic acid binding" evidence="8">
    <location>
        <begin position="8"/>
        <end position="97"/>
    </location>
</feature>
<gene>
    <name evidence="5 9" type="primary">xseA</name>
    <name evidence="9" type="ORF">C10C_1035</name>
</gene>
<protein>
    <recommendedName>
        <fullName evidence="5">Exodeoxyribonuclease 7 large subunit</fullName>
        <ecNumber evidence="5">3.1.11.6</ecNumber>
    </recommendedName>
    <alternativeName>
        <fullName evidence="5">Exodeoxyribonuclease VII large subunit</fullName>
        <shortName evidence="5">Exonuclease VII large subunit</shortName>
    </alternativeName>
</protein>
<dbReference type="GO" id="GO:0003676">
    <property type="term" value="F:nucleic acid binding"/>
    <property type="evidence" value="ECO:0007669"/>
    <property type="project" value="InterPro"/>
</dbReference>
<dbReference type="HAMAP" id="MF_00378">
    <property type="entry name" value="Exonuc_7_L"/>
    <property type="match status" value="1"/>
</dbReference>
<dbReference type="GO" id="GO:0006308">
    <property type="term" value="P:DNA catabolic process"/>
    <property type="evidence" value="ECO:0007669"/>
    <property type="project" value="UniProtKB-UniRule"/>
</dbReference>
<comment type="subcellular location">
    <subcellularLocation>
        <location evidence="5 6">Cytoplasm</location>
    </subcellularLocation>
</comment>
<dbReference type="Proteomes" id="UP000244926">
    <property type="component" value="Chromosome I"/>
</dbReference>
<dbReference type="InterPro" id="IPR020579">
    <property type="entry name" value="Exonuc_VII_lsu_C"/>
</dbReference>
<evidence type="ECO:0000313" key="9">
    <source>
        <dbReference type="EMBL" id="SPN74166.1"/>
    </source>
</evidence>
<evidence type="ECO:0000256" key="2">
    <source>
        <dbReference type="ARBA" id="ARBA00022722"/>
    </source>
</evidence>
<keyword evidence="10" id="KW-1185">Reference proteome</keyword>
<dbReference type="NCBIfam" id="TIGR00237">
    <property type="entry name" value="xseA"/>
    <property type="match status" value="1"/>
</dbReference>
<comment type="similarity">
    <text evidence="5 6">Belongs to the XseA family.</text>
</comment>
<dbReference type="Pfam" id="PF02601">
    <property type="entry name" value="Exonuc_VII_L"/>
    <property type="match status" value="1"/>
</dbReference>
<evidence type="ECO:0000313" key="10">
    <source>
        <dbReference type="Proteomes" id="UP000244926"/>
    </source>
</evidence>
<name>A0A2R8FCX1_9CHLA</name>
<keyword evidence="3 5" id="KW-0378">Hydrolase</keyword>
<dbReference type="PANTHER" id="PTHR30008:SF0">
    <property type="entry name" value="EXODEOXYRIBONUCLEASE 7 LARGE SUBUNIT"/>
    <property type="match status" value="1"/>
</dbReference>
<keyword evidence="1 5" id="KW-0963">Cytoplasm</keyword>
<keyword evidence="2 5" id="KW-0540">Nuclease</keyword>
<evidence type="ECO:0000256" key="1">
    <source>
        <dbReference type="ARBA" id="ARBA00022490"/>
    </source>
</evidence>
<dbReference type="Pfam" id="PF13742">
    <property type="entry name" value="tRNA_anti_2"/>
    <property type="match status" value="1"/>
</dbReference>
<comment type="catalytic activity">
    <reaction evidence="5 6">
        <text>Exonucleolytic cleavage in either 5'- to 3'- or 3'- to 5'-direction to yield nucleoside 5'-phosphates.</text>
        <dbReference type="EC" id="3.1.11.6"/>
    </reaction>
</comment>
<evidence type="ECO:0000256" key="4">
    <source>
        <dbReference type="ARBA" id="ARBA00022839"/>
    </source>
</evidence>
<feature type="domain" description="Exonuclease VII large subunit C-terminal" evidence="7">
    <location>
        <begin position="122"/>
        <end position="381"/>
    </location>
</feature>
<dbReference type="CDD" id="cd04489">
    <property type="entry name" value="ExoVII_LU_OBF"/>
    <property type="match status" value="1"/>
</dbReference>
<proteinExistence type="inferred from homology"/>
<keyword evidence="4 5" id="KW-0269">Exonuclease</keyword>
<sequence>MSSPPEAVALLTERIKTLLESNFCHVVVKGELSNVSLQPSGHLYFGIKDNKAFLNGAFFHFKSKYYERKPKDGDAVIIHGKLAVYAPRGQYQIVAHALVYSGEGDLLQKFEEIKKRLTAEGYFAVEKKKPLPSTPKCIGVITSPIGAVIQDILQVLSRRAYNYKVFIYPVTVQGSSAAHEISKAIEVMNTEGLADVLIIARGGGSIEDLWAFNEEILVKAIHASRLPILSAVGHETDYTLCDFAADVRAPTPSAAAEIVCKSSEEQVQILEGYLRYLISHSRQFLASKKQQLIPWRRFLDRAEFYATAQQQIDYIEIAIKKCILTKLNQSKQYYTNISRWLQGDLVSRTNCKLQDLQKMLLQALSHKLLSIQRHCYQVKKNLIPPRQLQQLSQKLSSRQQQLKALISRRLHYQREVFCHKHALLKHAQNALEQQLSIHLQHLKLLEKRLARECLLNVQNQKILYENLNETFATILEHRYASYVSRYSALKEQLHSLNPKNVLKRGYSMLFDFNKKFAIISVDNLQENGRVRVRLHDGEAILTVTDIEVDKRIKG</sequence>
<comment type="function">
    <text evidence="5">Bidirectionally degrades single-stranded DNA into large acid-insoluble oligonucleotides, which are then degraded further into small acid-soluble oligonucleotides.</text>
</comment>
<reference evidence="10" key="1">
    <citation type="submission" date="2017-11" db="EMBL/GenBank/DDBJ databases">
        <authorList>
            <person name="Seth-Smith MB H."/>
        </authorList>
    </citation>
    <scope>NUCLEOTIDE SEQUENCE [LARGE SCALE GENOMIC DNA]</scope>
</reference>
<evidence type="ECO:0000259" key="8">
    <source>
        <dbReference type="Pfam" id="PF13742"/>
    </source>
</evidence>
<organism evidence="9 10">
    <name type="scientific">Chlamydia serpentis</name>
    <dbReference type="NCBI Taxonomy" id="1967782"/>
    <lineage>
        <taxon>Bacteria</taxon>
        <taxon>Pseudomonadati</taxon>
        <taxon>Chlamydiota</taxon>
        <taxon>Chlamydiia</taxon>
        <taxon>Chlamydiales</taxon>
        <taxon>Chlamydiaceae</taxon>
        <taxon>Chlamydia/Chlamydophila group</taxon>
        <taxon>Chlamydia</taxon>
    </lineage>
</organism>
<dbReference type="EMBL" id="LT993738">
    <property type="protein sequence ID" value="SPN74166.1"/>
    <property type="molecule type" value="Genomic_DNA"/>
</dbReference>
<evidence type="ECO:0000256" key="6">
    <source>
        <dbReference type="RuleBase" id="RU004355"/>
    </source>
</evidence>